<dbReference type="InterPro" id="IPR001650">
    <property type="entry name" value="Helicase_C-like"/>
</dbReference>
<dbReference type="InterPro" id="IPR014001">
    <property type="entry name" value="Helicase_ATP-bd"/>
</dbReference>
<dbReference type="EMBL" id="DSJL01000001">
    <property type="protein sequence ID" value="HEF64021.1"/>
    <property type="molecule type" value="Genomic_DNA"/>
</dbReference>
<protein>
    <submittedName>
        <fullName evidence="6">DEAD/DEAH box helicase</fullName>
    </submittedName>
</protein>
<evidence type="ECO:0000259" key="5">
    <source>
        <dbReference type="PROSITE" id="PS51194"/>
    </source>
</evidence>
<name>A0A7C2B5T0_THERO</name>
<gene>
    <name evidence="6" type="ORF">ENP47_00185</name>
</gene>
<dbReference type="PROSITE" id="PS51192">
    <property type="entry name" value="HELICASE_ATP_BIND_1"/>
    <property type="match status" value="1"/>
</dbReference>
<evidence type="ECO:0000256" key="1">
    <source>
        <dbReference type="ARBA" id="ARBA00022741"/>
    </source>
</evidence>
<dbReference type="SUPFAM" id="SSF52540">
    <property type="entry name" value="P-loop containing nucleoside triphosphate hydrolases"/>
    <property type="match status" value="2"/>
</dbReference>
<dbReference type="GO" id="GO:0003676">
    <property type="term" value="F:nucleic acid binding"/>
    <property type="evidence" value="ECO:0007669"/>
    <property type="project" value="InterPro"/>
</dbReference>
<organism evidence="6">
    <name type="scientific">Thermomicrobium roseum</name>
    <dbReference type="NCBI Taxonomy" id="500"/>
    <lineage>
        <taxon>Bacteria</taxon>
        <taxon>Pseudomonadati</taxon>
        <taxon>Thermomicrobiota</taxon>
        <taxon>Thermomicrobia</taxon>
        <taxon>Thermomicrobiales</taxon>
        <taxon>Thermomicrobiaceae</taxon>
        <taxon>Thermomicrobium</taxon>
    </lineage>
</organism>
<reference evidence="6" key="1">
    <citation type="journal article" date="2020" name="mSystems">
        <title>Genome- and Community-Level Interaction Insights into Carbon Utilization and Element Cycling Functions of Hydrothermarchaeota in Hydrothermal Sediment.</title>
        <authorList>
            <person name="Zhou Z."/>
            <person name="Liu Y."/>
            <person name="Xu W."/>
            <person name="Pan J."/>
            <person name="Luo Z.H."/>
            <person name="Li M."/>
        </authorList>
    </citation>
    <scope>NUCLEOTIDE SEQUENCE [LARGE SCALE GENOMIC DNA]</scope>
    <source>
        <strain evidence="6">SpSt-222</strain>
    </source>
</reference>
<comment type="caution">
    <text evidence="6">The sequence shown here is derived from an EMBL/GenBank/DDBJ whole genome shotgun (WGS) entry which is preliminary data.</text>
</comment>
<keyword evidence="3" id="KW-0175">Coiled coil</keyword>
<proteinExistence type="predicted"/>
<dbReference type="GO" id="GO:0005524">
    <property type="term" value="F:ATP binding"/>
    <property type="evidence" value="ECO:0007669"/>
    <property type="project" value="UniProtKB-KW"/>
</dbReference>
<dbReference type="GO" id="GO:0036297">
    <property type="term" value="P:interstrand cross-link repair"/>
    <property type="evidence" value="ECO:0007669"/>
    <property type="project" value="TreeGrafter"/>
</dbReference>
<feature type="coiled-coil region" evidence="3">
    <location>
        <begin position="1138"/>
        <end position="1196"/>
    </location>
</feature>
<dbReference type="Gene3D" id="3.40.50.300">
    <property type="entry name" value="P-loop containing nucleotide triphosphate hydrolases"/>
    <property type="match status" value="2"/>
</dbReference>
<keyword evidence="2" id="KW-0067">ATP-binding</keyword>
<dbReference type="GO" id="GO:0043138">
    <property type="term" value="F:3'-5' DNA helicase activity"/>
    <property type="evidence" value="ECO:0007669"/>
    <property type="project" value="TreeGrafter"/>
</dbReference>
<dbReference type="Pfam" id="PF09369">
    <property type="entry name" value="MZB"/>
    <property type="match status" value="1"/>
</dbReference>
<keyword evidence="1" id="KW-0547">Nucleotide-binding</keyword>
<dbReference type="InterPro" id="IPR018973">
    <property type="entry name" value="MZB"/>
</dbReference>
<dbReference type="Pfam" id="PF00271">
    <property type="entry name" value="Helicase_C"/>
    <property type="match status" value="1"/>
</dbReference>
<dbReference type="InterPro" id="IPR027417">
    <property type="entry name" value="P-loop_NTPase"/>
</dbReference>
<feature type="domain" description="Helicase C-terminal" evidence="5">
    <location>
        <begin position="880"/>
        <end position="1045"/>
    </location>
</feature>
<keyword evidence="6" id="KW-0347">Helicase</keyword>
<evidence type="ECO:0000256" key="3">
    <source>
        <dbReference type="SAM" id="Coils"/>
    </source>
</evidence>
<dbReference type="InterPro" id="IPR011545">
    <property type="entry name" value="DEAD/DEAH_box_helicase_dom"/>
</dbReference>
<dbReference type="PANTHER" id="PTHR47957">
    <property type="entry name" value="ATP-DEPENDENT HELICASE HRQ1"/>
    <property type="match status" value="1"/>
</dbReference>
<sequence>MTSVFELHRRVLQDYQDFISAFVLARDPRIQAEIHRLLGDVQHLWPEPLVQLSPAYRRDATVDELARQGLLHPTTAEIFRRPDGAPFRLFTHQVEAIRAVQSGQSVVVTSGTGSGKSFCYFIPIIDCTVRYPDEPGPLALVVYPMNALVNSQFHALTELRQRYETRTGRPFPLRFARYTGETPNEEREEIRRNPPHLILTNYVMAELFLDRPEDAPLVAPRPEARSPFFLVFDELHTYRGRQGADVALLVRRLRARLDRPHVIHVGTSATLVAHRDATAAERRQAVADFASRFFGHPIQPDNIIEETLEPVTIGGDPSPAALAQALTAPLPTEVEALRAHPLACWLERALGVEFQPDGSLRRRTPRTLSSVATELAELTGTDPQLCRARLQELLELASQLRGPDGQPVFAFKLHQFISQSHPLYATLEPAVQRRFATEPRASGGVLRLPLAFCRSCGQEYYRVLVRDDRLEPYPPGLPLEDGEALPGYLVLADSVPEWSLERLPDDWRDAYGQLRRTWRNRVPQQVWVFPDGRLAEGASDGAYAAWLQTERFWLCLSCGTWYGRREGEYQRLTYLASEGRSSATTVLAVSLLRHARALGGRDKLLTFTDSRQDASLQAGHFNDFIHVAVLRSALHAALQEHSPLTFDQVADAVVRHMGLKLDDYAKTSGLDPQAPAARDARHCFRDLTEYRLYEDLRRGWRVALPNLEDVGLLRIDYKGLAELAAQEDKWQDIPWLARIPAARREQLLRAILDHFRRALAIDAPLLCDDDKQRNLRKRAEANLNEFWGLDPSQTSLRRATTFVWPAPSDDDEDVRSLSQRTPLGRFLSRELNLDAAAYSELMPLLLDSLARWGLITRTERPDGTIAVQLCHTALLWCRGDGTPVVDPVRERAQLSEEERRANAFFQRFYREAAQELAALEAREHTAQVVAPGERVRRERRFRWSPEDQADRELGRRLPYLVCSPTMELGIDIADLDLVHLRNVPPTPANYAQRSGRAGRQGQPGLILTFCGASHGHDQYFFRHREEMVAGAVRAPRLDLANESLLRTHLLAEWLSETGLTLRDSVESVLDIDLPNYPLRESVQAQLQLSPAQRQRLCQRIQRILTDEDRAALDKTGWFSERWLEQLLDSAPERFDRAFERWRELYRAATAQLEEASRKLHTARRRDEQEAAERQQKEALRQRNLLLQIEVAREESDFYPYRYLATEEFLPGYNFPALPVRAWVPRGDGEFIARPRYLAVTEFAPGNTVYHEGTKWQFDRFIVPIGAGSLEERVQQRKLCRRCAAWAESHEDVCPSCGHELAGSAVEYISLLEMPNVRLARRERITCNEEERQLRGYNRQVTFRFAPLPSGHRVITADVRAPDGTTLCELRYAPAATLLTLNRGWRSDQADGFVVDLASGEVIDQESVSSAKSRQPRRAEHARRLLLGVQETRTLLLLRLLDPTLRDNPVIRTTLRVAFHRGLGQVFQLEETELGTEEVGSGEHLALLFIEAAEGGLGVLRRLVEEPDALAEVAKEALRLCHFTPETDKPDCDGACSECLLTYGSARDLRFLNRFAVHELLEQLAMCRVERRHDTRSAEEHRDWLLAHCESSLERAVIEQLYQHGLRLPDGPQKMIEEPRCRADFFYKPNVLVFVDGPHHDQPDVSRLDERTRRALIAQGYRVIVLRYDRPLLEQFREYPDVFGSAS</sequence>
<keyword evidence="6" id="KW-0378">Hydrolase</keyword>
<dbReference type="SMART" id="SM00487">
    <property type="entry name" value="DEXDc"/>
    <property type="match status" value="1"/>
</dbReference>
<feature type="domain" description="Helicase ATP-binding" evidence="4">
    <location>
        <begin position="97"/>
        <end position="289"/>
    </location>
</feature>
<dbReference type="PANTHER" id="PTHR47957:SF3">
    <property type="entry name" value="ATP-DEPENDENT HELICASE HRQ1"/>
    <property type="match status" value="1"/>
</dbReference>
<dbReference type="GO" id="GO:0006289">
    <property type="term" value="P:nucleotide-excision repair"/>
    <property type="evidence" value="ECO:0007669"/>
    <property type="project" value="TreeGrafter"/>
</dbReference>
<evidence type="ECO:0000256" key="2">
    <source>
        <dbReference type="ARBA" id="ARBA00022840"/>
    </source>
</evidence>
<evidence type="ECO:0000313" key="6">
    <source>
        <dbReference type="EMBL" id="HEF64021.1"/>
    </source>
</evidence>
<dbReference type="Gene3D" id="3.40.960.10">
    <property type="entry name" value="VSR Endonuclease"/>
    <property type="match status" value="1"/>
</dbReference>
<evidence type="ECO:0000259" key="4">
    <source>
        <dbReference type="PROSITE" id="PS51192"/>
    </source>
</evidence>
<dbReference type="Pfam" id="PF00270">
    <property type="entry name" value="DEAD"/>
    <property type="match status" value="1"/>
</dbReference>
<dbReference type="PROSITE" id="PS51194">
    <property type="entry name" value="HELICASE_CTER"/>
    <property type="match status" value="1"/>
</dbReference>
<accession>A0A7C2B5T0</accession>
<dbReference type="SMART" id="SM00490">
    <property type="entry name" value="HELICc"/>
    <property type="match status" value="1"/>
</dbReference>